<dbReference type="InterPro" id="IPR027475">
    <property type="entry name" value="Asparaginase/glutaminase_AS2"/>
</dbReference>
<evidence type="ECO:0000256" key="3">
    <source>
        <dbReference type="ARBA" id="ARBA00022801"/>
    </source>
</evidence>
<comment type="similarity">
    <text evidence="1 7">Belongs to the asparaginase 1 family.</text>
</comment>
<feature type="active site" evidence="5">
    <location>
        <position position="22"/>
    </location>
</feature>
<dbReference type="InterPro" id="IPR006034">
    <property type="entry name" value="Asparaginase/glutaminase-like"/>
</dbReference>
<gene>
    <name evidence="10" type="ORF">KHM83_09510</name>
</gene>
<dbReference type="PROSITE" id="PS51732">
    <property type="entry name" value="ASN_GLN_ASE_3"/>
    <property type="match status" value="1"/>
</dbReference>
<dbReference type="PROSITE" id="PS00917">
    <property type="entry name" value="ASN_GLN_ASE_2"/>
    <property type="match status" value="1"/>
</dbReference>
<feature type="active site" evidence="6">
    <location>
        <position position="106"/>
    </location>
</feature>
<dbReference type="Proteomes" id="UP000746471">
    <property type="component" value="Unassembled WGS sequence"/>
</dbReference>
<evidence type="ECO:0000313" key="10">
    <source>
        <dbReference type="EMBL" id="MBS7526914.1"/>
    </source>
</evidence>
<sequence>MAIIKDNAGPKPHITILATGGTIASRGGNSLSLTDYGVSTGRQPVGIDTLMEAVPEMHQFAEISGEQLFNVGSSKLSIENLLTLAKRIDVLLSMETIDGVVVTHGTDTLEETAYFLNLVVKSDKPVVLVASMRPATGLSADGPINLVNAIALASNPSARNKGVMVCMNDQISSAFGVAKTNTTNVAAFKCPDTGYLGIMQNFEPFFMSVPVKRHTHQTEFDVANLATLPRVDIVYTALGTDGLFIDAAVAAGAKGIINSGLGHGNMSAAAMASLEAARENGVTVVVGSRTGGGLVTPTQQFMQRDFITAMMHSAPKSRILLMLALTITDDPREIQRMFDQY</sequence>
<dbReference type="InterPro" id="IPR037152">
    <property type="entry name" value="L-asparaginase_N_sf"/>
</dbReference>
<dbReference type="InterPro" id="IPR027473">
    <property type="entry name" value="L-asparaginase_C"/>
</dbReference>
<evidence type="ECO:0000259" key="9">
    <source>
        <dbReference type="Pfam" id="PF17763"/>
    </source>
</evidence>
<dbReference type="InterPro" id="IPR027474">
    <property type="entry name" value="L-asparaginase_N"/>
</dbReference>
<evidence type="ECO:0000256" key="7">
    <source>
        <dbReference type="RuleBase" id="RU004456"/>
    </source>
</evidence>
<organism evidence="10 11">
    <name type="scientific">Fusibacter paucivorans</name>
    <dbReference type="NCBI Taxonomy" id="76009"/>
    <lineage>
        <taxon>Bacteria</taxon>
        <taxon>Bacillati</taxon>
        <taxon>Bacillota</taxon>
        <taxon>Clostridia</taxon>
        <taxon>Eubacteriales</taxon>
        <taxon>Eubacteriales Family XII. Incertae Sedis</taxon>
        <taxon>Fusibacter</taxon>
    </lineage>
</organism>
<dbReference type="Pfam" id="PF17763">
    <property type="entry name" value="Asparaginase_C"/>
    <property type="match status" value="1"/>
</dbReference>
<dbReference type="SUPFAM" id="SSF53774">
    <property type="entry name" value="Glutaminase/Asparaginase"/>
    <property type="match status" value="1"/>
</dbReference>
<dbReference type="PRINTS" id="PR00139">
    <property type="entry name" value="ASNGLNASE"/>
</dbReference>
<dbReference type="PANTHER" id="PTHR11707">
    <property type="entry name" value="L-ASPARAGINASE"/>
    <property type="match status" value="1"/>
</dbReference>
<keyword evidence="3" id="KW-0378">Hydrolase</keyword>
<dbReference type="InterPro" id="IPR040919">
    <property type="entry name" value="Asparaginase_C"/>
</dbReference>
<evidence type="ECO:0000256" key="4">
    <source>
        <dbReference type="ARBA" id="ARBA00049366"/>
    </source>
</evidence>
<feature type="domain" description="Asparaginase/glutaminase C-terminal" evidence="9">
    <location>
        <begin position="230"/>
        <end position="338"/>
    </location>
</feature>
<proteinExistence type="inferred from homology"/>
<dbReference type="PIRSF" id="PIRSF001220">
    <property type="entry name" value="L-ASNase_gatD"/>
    <property type="match status" value="1"/>
</dbReference>
<dbReference type="EC" id="3.5.1.1" evidence="2"/>
<evidence type="ECO:0000259" key="8">
    <source>
        <dbReference type="Pfam" id="PF00710"/>
    </source>
</evidence>
<evidence type="ECO:0000256" key="6">
    <source>
        <dbReference type="PROSITE-ProRule" id="PRU10100"/>
    </source>
</evidence>
<dbReference type="PIRSF" id="PIRSF500176">
    <property type="entry name" value="L_ASNase"/>
    <property type="match status" value="1"/>
</dbReference>
<dbReference type="InterPro" id="IPR036152">
    <property type="entry name" value="Asp/glu_Ase-like_sf"/>
</dbReference>
<evidence type="ECO:0000256" key="1">
    <source>
        <dbReference type="ARBA" id="ARBA00010518"/>
    </source>
</evidence>
<evidence type="ECO:0000256" key="2">
    <source>
        <dbReference type="ARBA" id="ARBA00012920"/>
    </source>
</evidence>
<evidence type="ECO:0000256" key="5">
    <source>
        <dbReference type="PROSITE-ProRule" id="PRU10099"/>
    </source>
</evidence>
<dbReference type="PROSITE" id="PS00144">
    <property type="entry name" value="ASN_GLN_ASE_1"/>
    <property type="match status" value="1"/>
</dbReference>
<dbReference type="Pfam" id="PF00710">
    <property type="entry name" value="Asparaginase"/>
    <property type="match status" value="1"/>
</dbReference>
<protein>
    <recommendedName>
        <fullName evidence="2">asparaginase</fullName>
        <ecNumber evidence="2">3.5.1.1</ecNumber>
    </recommendedName>
</protein>
<dbReference type="InterPro" id="IPR020827">
    <property type="entry name" value="Asparaginase/glutaminase_AS1"/>
</dbReference>
<dbReference type="NCBIfam" id="TIGR00520">
    <property type="entry name" value="asnASE_II"/>
    <property type="match status" value="1"/>
</dbReference>
<dbReference type="Gene3D" id="3.40.50.1170">
    <property type="entry name" value="L-asparaginase, N-terminal domain"/>
    <property type="match status" value="1"/>
</dbReference>
<dbReference type="SMART" id="SM00870">
    <property type="entry name" value="Asparaginase"/>
    <property type="match status" value="1"/>
</dbReference>
<reference evidence="10 11" key="1">
    <citation type="submission" date="2021-05" db="EMBL/GenBank/DDBJ databases">
        <title>Fusibacter ferrireducens sp. nov., an anaerobic, sulfur- and Fe-reducing bacterium isolated from the mangrove sediment.</title>
        <authorList>
            <person name="Qiu D."/>
        </authorList>
    </citation>
    <scope>NUCLEOTIDE SEQUENCE [LARGE SCALE GENOMIC DNA]</scope>
    <source>
        <strain evidence="10 11">DSM 12116</strain>
    </source>
</reference>
<dbReference type="CDD" id="cd08964">
    <property type="entry name" value="L-asparaginase_II"/>
    <property type="match status" value="1"/>
</dbReference>
<evidence type="ECO:0000313" key="11">
    <source>
        <dbReference type="Proteomes" id="UP000746471"/>
    </source>
</evidence>
<dbReference type="Gene3D" id="3.40.50.40">
    <property type="match status" value="1"/>
</dbReference>
<comment type="caution">
    <text evidence="10">The sequence shown here is derived from an EMBL/GenBank/DDBJ whole genome shotgun (WGS) entry which is preliminary data.</text>
</comment>
<comment type="catalytic activity">
    <reaction evidence="4">
        <text>L-asparagine + H2O = L-aspartate + NH4(+)</text>
        <dbReference type="Rhea" id="RHEA:21016"/>
        <dbReference type="ChEBI" id="CHEBI:15377"/>
        <dbReference type="ChEBI" id="CHEBI:28938"/>
        <dbReference type="ChEBI" id="CHEBI:29991"/>
        <dbReference type="ChEBI" id="CHEBI:58048"/>
        <dbReference type="EC" id="3.5.1.1"/>
    </reaction>
</comment>
<dbReference type="InterPro" id="IPR004550">
    <property type="entry name" value="AsnASE_II"/>
</dbReference>
<dbReference type="EMBL" id="JAHBCL010000014">
    <property type="protein sequence ID" value="MBS7526914.1"/>
    <property type="molecule type" value="Genomic_DNA"/>
</dbReference>
<feature type="domain" description="L-asparaginase N-terminal" evidence="8">
    <location>
        <begin position="13"/>
        <end position="201"/>
    </location>
</feature>
<accession>A0ABS5PP20</accession>
<keyword evidence="11" id="KW-1185">Reference proteome</keyword>
<name>A0ABS5PP20_9FIRM</name>
<dbReference type="PANTHER" id="PTHR11707:SF28">
    <property type="entry name" value="60 KDA LYSOPHOSPHOLIPASE"/>
    <property type="match status" value="1"/>
</dbReference>